<evidence type="ECO:0000313" key="1">
    <source>
        <dbReference type="EMBL" id="GGV30026.1"/>
    </source>
</evidence>
<protein>
    <submittedName>
        <fullName evidence="1">Uncharacterized protein</fullName>
    </submittedName>
</protein>
<proteinExistence type="predicted"/>
<dbReference type="EMBL" id="BMTD01000038">
    <property type="protein sequence ID" value="GGV30026.1"/>
    <property type="molecule type" value="Genomic_DNA"/>
</dbReference>
<dbReference type="AlphaFoldDB" id="A0A918IL61"/>
<evidence type="ECO:0000313" key="2">
    <source>
        <dbReference type="Proteomes" id="UP000618795"/>
    </source>
</evidence>
<dbReference type="SUPFAM" id="SSF55729">
    <property type="entry name" value="Acyl-CoA N-acyltransferases (Nat)"/>
    <property type="match status" value="1"/>
</dbReference>
<keyword evidence="2" id="KW-1185">Reference proteome</keyword>
<gene>
    <name evidence="1" type="ORF">GCM10010260_83280</name>
</gene>
<reference evidence="1" key="1">
    <citation type="journal article" date="2014" name="Int. J. Syst. Evol. Microbiol.">
        <title>Complete genome sequence of Corynebacterium casei LMG S-19264T (=DSM 44701T), isolated from a smear-ripened cheese.</title>
        <authorList>
            <consortium name="US DOE Joint Genome Institute (JGI-PGF)"/>
            <person name="Walter F."/>
            <person name="Albersmeier A."/>
            <person name="Kalinowski J."/>
            <person name="Ruckert C."/>
        </authorList>
    </citation>
    <scope>NUCLEOTIDE SEQUENCE</scope>
    <source>
        <strain evidence="1">JCM 4369</strain>
    </source>
</reference>
<dbReference type="Proteomes" id="UP000618795">
    <property type="component" value="Unassembled WGS sequence"/>
</dbReference>
<organism evidence="1 2">
    <name type="scientific">Streptomyces filipinensis</name>
    <dbReference type="NCBI Taxonomy" id="66887"/>
    <lineage>
        <taxon>Bacteria</taxon>
        <taxon>Bacillati</taxon>
        <taxon>Actinomycetota</taxon>
        <taxon>Actinomycetes</taxon>
        <taxon>Kitasatosporales</taxon>
        <taxon>Streptomycetaceae</taxon>
        <taxon>Streptomyces</taxon>
    </lineage>
</organism>
<dbReference type="InterPro" id="IPR016181">
    <property type="entry name" value="Acyl_CoA_acyltransferase"/>
</dbReference>
<comment type="caution">
    <text evidence="1">The sequence shown here is derived from an EMBL/GenBank/DDBJ whole genome shotgun (WGS) entry which is preliminary data.</text>
</comment>
<reference evidence="1" key="2">
    <citation type="submission" date="2020-09" db="EMBL/GenBank/DDBJ databases">
        <authorList>
            <person name="Sun Q."/>
            <person name="Ohkuma M."/>
        </authorList>
    </citation>
    <scope>NUCLEOTIDE SEQUENCE</scope>
    <source>
        <strain evidence="1">JCM 4369</strain>
    </source>
</reference>
<accession>A0A918IL61</accession>
<name>A0A918IL61_9ACTN</name>
<sequence>MDMTSARSKRPVGELPGDPARLHLHYGHGHPAVPYDFEDTLESWYVRVTYGLAGDEEWEDEKGEESRAPAEGIEVGHVMLWRLRDDSGDSGWEAADAESGDLEVIASAVLGRSGRAGYSAAFEKAVTHPVGDLLILDRVHLDRAWRGFGLGPILAAEAIRRLSGGCCAVAAYPAMGEYPEDRAQVTEAYRRQAKKKIAALWESIGFQRFRRGVWLLDTALRQPEELLLARRSELHALSADFQRCSLSRSGPGDAVNIVEDGSEVSVGLRTI</sequence>